<proteinExistence type="predicted"/>
<evidence type="ECO:0000313" key="3">
    <source>
        <dbReference type="Proteomes" id="UP001148018"/>
    </source>
</evidence>
<feature type="non-terminal residue" evidence="2">
    <location>
        <position position="1"/>
    </location>
</feature>
<comment type="caution">
    <text evidence="2">The sequence shown here is derived from an EMBL/GenBank/DDBJ whole genome shotgun (WGS) entry which is preliminary data.</text>
</comment>
<feature type="non-terminal residue" evidence="2">
    <location>
        <position position="92"/>
    </location>
</feature>
<protein>
    <submittedName>
        <fullName evidence="2">Uncharacterized protein</fullName>
    </submittedName>
</protein>
<keyword evidence="3" id="KW-1185">Reference proteome</keyword>
<feature type="compositionally biased region" description="Pro residues" evidence="1">
    <location>
        <begin position="43"/>
        <end position="53"/>
    </location>
</feature>
<feature type="compositionally biased region" description="Pro residues" evidence="1">
    <location>
        <begin position="65"/>
        <end position="75"/>
    </location>
</feature>
<dbReference type="EMBL" id="JANIIK010000035">
    <property type="protein sequence ID" value="KAJ3612737.1"/>
    <property type="molecule type" value="Genomic_DNA"/>
</dbReference>
<sequence>GPGGALLQCGTHRAPDPSAGRTLPQGPGEGPHPSGTRVRTPLPSLPGPHPSGPHPSGTRVRTPLPSLPGPHPSGPHPSAGPGGGVGDCDGGC</sequence>
<dbReference type="Proteomes" id="UP001148018">
    <property type="component" value="Unassembled WGS sequence"/>
</dbReference>
<gene>
    <name evidence="2" type="ORF">NHX12_018995</name>
</gene>
<evidence type="ECO:0000313" key="2">
    <source>
        <dbReference type="EMBL" id="KAJ3612737.1"/>
    </source>
</evidence>
<reference evidence="2" key="1">
    <citation type="submission" date="2022-07" db="EMBL/GenBank/DDBJ databases">
        <title>Chromosome-level genome of Muraenolepis orangiensis.</title>
        <authorList>
            <person name="Kim J."/>
        </authorList>
    </citation>
    <scope>NUCLEOTIDE SEQUENCE</scope>
    <source>
        <strain evidence="2">KU_S4_2022</strain>
        <tissue evidence="2">Muscle</tissue>
    </source>
</reference>
<organism evidence="2 3">
    <name type="scientific">Muraenolepis orangiensis</name>
    <name type="common">Patagonian moray cod</name>
    <dbReference type="NCBI Taxonomy" id="630683"/>
    <lineage>
        <taxon>Eukaryota</taxon>
        <taxon>Metazoa</taxon>
        <taxon>Chordata</taxon>
        <taxon>Craniata</taxon>
        <taxon>Vertebrata</taxon>
        <taxon>Euteleostomi</taxon>
        <taxon>Actinopterygii</taxon>
        <taxon>Neopterygii</taxon>
        <taxon>Teleostei</taxon>
        <taxon>Neoteleostei</taxon>
        <taxon>Acanthomorphata</taxon>
        <taxon>Zeiogadaria</taxon>
        <taxon>Gadariae</taxon>
        <taxon>Gadiformes</taxon>
        <taxon>Muraenolepidoidei</taxon>
        <taxon>Muraenolepididae</taxon>
        <taxon>Muraenolepis</taxon>
    </lineage>
</organism>
<feature type="compositionally biased region" description="Gly residues" evidence="1">
    <location>
        <begin position="80"/>
        <end position="92"/>
    </location>
</feature>
<evidence type="ECO:0000256" key="1">
    <source>
        <dbReference type="SAM" id="MobiDB-lite"/>
    </source>
</evidence>
<feature type="region of interest" description="Disordered" evidence="1">
    <location>
        <begin position="1"/>
        <end position="92"/>
    </location>
</feature>
<name>A0A9Q0EY12_9TELE</name>
<dbReference type="AlphaFoldDB" id="A0A9Q0EY12"/>
<accession>A0A9Q0EY12</accession>